<dbReference type="NCBIfam" id="TIGR01256">
    <property type="entry name" value="modA"/>
    <property type="match status" value="1"/>
</dbReference>
<keyword evidence="3 5" id="KW-0479">Metal-binding</keyword>
<dbReference type="AlphaFoldDB" id="A0A1I0DL53"/>
<feature type="binding site" evidence="5">
    <location>
        <position position="64"/>
    </location>
    <ligand>
        <name>molybdate</name>
        <dbReference type="ChEBI" id="CHEBI:36264"/>
    </ligand>
</feature>
<dbReference type="OrthoDB" id="9785015at2"/>
<dbReference type="PANTHER" id="PTHR30632:SF0">
    <property type="entry name" value="SULFATE-BINDING PROTEIN"/>
    <property type="match status" value="1"/>
</dbReference>
<evidence type="ECO:0000256" key="2">
    <source>
        <dbReference type="ARBA" id="ARBA00022505"/>
    </source>
</evidence>
<dbReference type="GO" id="GO:0030973">
    <property type="term" value="F:molybdate ion binding"/>
    <property type="evidence" value="ECO:0007669"/>
    <property type="project" value="UniProtKB-ARBA"/>
</dbReference>
<evidence type="ECO:0000256" key="3">
    <source>
        <dbReference type="ARBA" id="ARBA00022723"/>
    </source>
</evidence>
<keyword evidence="4" id="KW-0732">Signal</keyword>
<evidence type="ECO:0000313" key="6">
    <source>
        <dbReference type="EMBL" id="SET33229.1"/>
    </source>
</evidence>
<keyword evidence="7" id="KW-1185">Reference proteome</keyword>
<feature type="binding site" evidence="5">
    <location>
        <position position="141"/>
    </location>
    <ligand>
        <name>molybdate</name>
        <dbReference type="ChEBI" id="CHEBI:36264"/>
    </ligand>
</feature>
<keyword evidence="2 5" id="KW-0500">Molybdenum</keyword>
<dbReference type="Proteomes" id="UP000199095">
    <property type="component" value="Unassembled WGS sequence"/>
</dbReference>
<proteinExistence type="inferred from homology"/>
<feature type="binding site" evidence="5">
    <location>
        <position position="168"/>
    </location>
    <ligand>
        <name>molybdate</name>
        <dbReference type="ChEBI" id="CHEBI:36264"/>
    </ligand>
</feature>
<dbReference type="SUPFAM" id="SSF53850">
    <property type="entry name" value="Periplasmic binding protein-like II"/>
    <property type="match status" value="1"/>
</dbReference>
<dbReference type="GO" id="GO:0015689">
    <property type="term" value="P:molybdate ion transport"/>
    <property type="evidence" value="ECO:0007669"/>
    <property type="project" value="InterPro"/>
</dbReference>
<dbReference type="GO" id="GO:1901359">
    <property type="term" value="F:tungstate binding"/>
    <property type="evidence" value="ECO:0007669"/>
    <property type="project" value="UniProtKB-ARBA"/>
</dbReference>
<feature type="binding site" evidence="5">
    <location>
        <position position="186"/>
    </location>
    <ligand>
        <name>molybdate</name>
        <dbReference type="ChEBI" id="CHEBI:36264"/>
    </ligand>
</feature>
<gene>
    <name evidence="6" type="ORF">SAMN05421676_10468</name>
</gene>
<dbReference type="InterPro" id="IPR050682">
    <property type="entry name" value="ModA/WtpA"/>
</dbReference>
<dbReference type="STRING" id="237682.SAMN05421676_10468"/>
<dbReference type="PANTHER" id="PTHR30632">
    <property type="entry name" value="MOLYBDATE-BINDING PERIPLASMIC PROTEIN"/>
    <property type="match status" value="1"/>
</dbReference>
<dbReference type="RefSeq" id="WP_093133327.1">
    <property type="nucleotide sequence ID" value="NZ_FOHJ01000004.1"/>
</dbReference>
<dbReference type="FunFam" id="3.40.190.10:FF:000035">
    <property type="entry name" value="Molybdate ABC transporter substrate-binding protein"/>
    <property type="match status" value="1"/>
</dbReference>
<dbReference type="EMBL" id="FOHJ01000004">
    <property type="protein sequence ID" value="SET33229.1"/>
    <property type="molecule type" value="Genomic_DNA"/>
</dbReference>
<evidence type="ECO:0000313" key="7">
    <source>
        <dbReference type="Proteomes" id="UP000199095"/>
    </source>
</evidence>
<reference evidence="7" key="1">
    <citation type="submission" date="2016-10" db="EMBL/GenBank/DDBJ databases">
        <authorList>
            <person name="Varghese N."/>
            <person name="Submissions S."/>
        </authorList>
    </citation>
    <scope>NUCLEOTIDE SEQUENCE [LARGE SCALE GENOMIC DNA]</scope>
    <source>
        <strain evidence="7">CGMCC 1.3566</strain>
    </source>
</reference>
<protein>
    <submittedName>
        <fullName evidence="6">Molybdate transport system substrate-binding protein</fullName>
    </submittedName>
</protein>
<dbReference type="PROSITE" id="PS51257">
    <property type="entry name" value="PROKAR_LIPOPROTEIN"/>
    <property type="match status" value="1"/>
</dbReference>
<evidence type="ECO:0000256" key="5">
    <source>
        <dbReference type="PIRSR" id="PIRSR004846-1"/>
    </source>
</evidence>
<dbReference type="GO" id="GO:0046872">
    <property type="term" value="F:metal ion binding"/>
    <property type="evidence" value="ECO:0007669"/>
    <property type="project" value="UniProtKB-KW"/>
</dbReference>
<comment type="similarity">
    <text evidence="1">Belongs to the bacterial solute-binding protein ModA family.</text>
</comment>
<evidence type="ECO:0000256" key="4">
    <source>
        <dbReference type="ARBA" id="ARBA00022729"/>
    </source>
</evidence>
<dbReference type="Gene3D" id="3.40.190.10">
    <property type="entry name" value="Periplasmic binding protein-like II"/>
    <property type="match status" value="2"/>
</dbReference>
<accession>A0A1I0DL53</accession>
<dbReference type="InterPro" id="IPR005950">
    <property type="entry name" value="ModA"/>
</dbReference>
<organism evidence="6 7">
    <name type="scientific">Salinibacillus kushneri</name>
    <dbReference type="NCBI Taxonomy" id="237682"/>
    <lineage>
        <taxon>Bacteria</taxon>
        <taxon>Bacillati</taxon>
        <taxon>Bacillota</taxon>
        <taxon>Bacilli</taxon>
        <taxon>Bacillales</taxon>
        <taxon>Bacillaceae</taxon>
        <taxon>Salinibacillus</taxon>
    </lineage>
</organism>
<evidence type="ECO:0000256" key="1">
    <source>
        <dbReference type="ARBA" id="ARBA00009175"/>
    </source>
</evidence>
<dbReference type="Pfam" id="PF13531">
    <property type="entry name" value="SBP_bac_11"/>
    <property type="match status" value="1"/>
</dbReference>
<dbReference type="PIRSF" id="PIRSF004846">
    <property type="entry name" value="ModA"/>
    <property type="match status" value="1"/>
</dbReference>
<feature type="binding site" evidence="5">
    <location>
        <position position="36"/>
    </location>
    <ligand>
        <name>molybdate</name>
        <dbReference type="ChEBI" id="CHEBI:36264"/>
    </ligand>
</feature>
<name>A0A1I0DL53_9BACI</name>
<sequence>MKRLMLTIFTSIVIITGCSAENKADKTEITVSAASSMTDCLQELKNAFENEYPSIKIHYNFGGSGSLRRQIEQEAPIDLFFSASERDYQKVMDKDFVKKGDYLFGNSLVLIKSDQTSVNSIEELLKQDGKMAIGTPESVPAGTYAKEALKSWGKWNELKATLVYTKDVAQVLTLVNEGAADLGIVYNSDMKRAKNVTVLKAIDADLHTSIGYYLAVIKDQLPKEEEIVQAKDTFYKFALSDTAKEVYKKYGFTVEK</sequence>